<evidence type="ECO:0000256" key="4">
    <source>
        <dbReference type="SAM" id="Phobius"/>
    </source>
</evidence>
<dbReference type="GO" id="GO:0006888">
    <property type="term" value="P:endoplasmic reticulum to Golgi vesicle-mediated transport"/>
    <property type="evidence" value="ECO:0007669"/>
    <property type="project" value="TreeGrafter"/>
</dbReference>
<feature type="region of interest" description="Disordered" evidence="3">
    <location>
        <begin position="263"/>
        <end position="293"/>
    </location>
</feature>
<evidence type="ECO:0000313" key="6">
    <source>
        <dbReference type="Proteomes" id="UP000694392"/>
    </source>
</evidence>
<keyword evidence="6" id="KW-1185">Reference proteome</keyword>
<dbReference type="OMA" id="DAKEENC"/>
<feature type="compositionally biased region" description="Basic and acidic residues" evidence="3">
    <location>
        <begin position="275"/>
        <end position="286"/>
    </location>
</feature>
<dbReference type="GO" id="GO:0035459">
    <property type="term" value="P:vesicle cargo loading"/>
    <property type="evidence" value="ECO:0007669"/>
    <property type="project" value="TreeGrafter"/>
</dbReference>
<dbReference type="PANTHER" id="PTHR23158">
    <property type="entry name" value="MELANOMA INHIBITORY ACTIVITY-RELATED"/>
    <property type="match status" value="1"/>
</dbReference>
<evidence type="ECO:0000256" key="1">
    <source>
        <dbReference type="ARBA" id="ARBA00023054"/>
    </source>
</evidence>
<dbReference type="Proteomes" id="UP000694392">
    <property type="component" value="Unplaced"/>
</dbReference>
<feature type="transmembrane region" description="Helical" evidence="4">
    <location>
        <begin position="27"/>
        <end position="48"/>
    </location>
</feature>
<sequence>METPETKKGVVAALPEDLRPGPDLYGFPWEMVICAVVVGILTVLLFLCRSYQSVRSRLYVGREKQLAGKVAELVEEKCKVLEKLSLYKKEYEDLETALKDASFLRESTDASSIEETYEKLNSSNSVLKSEIENLEKDLEEEKSKRSEQDELMAEIQRRIESLENEAKSIQTQVAEAKTTLKVYQINGERLKASVQDAKEENCHLQESEKQLLQEAEGWGERFSELNEQMKMFESSKADMEEALKNKESQVKSLTEGLLKMKDWSSAIGEEDETEDSHWDADTKGETENGEYLGTGRTVFHGGWNKSITRIPI</sequence>
<dbReference type="GO" id="GO:0009306">
    <property type="term" value="P:protein secretion"/>
    <property type="evidence" value="ECO:0007669"/>
    <property type="project" value="TreeGrafter"/>
</dbReference>
<evidence type="ECO:0000313" key="5">
    <source>
        <dbReference type="Ensembl" id="ENSSPUP00000022374.1"/>
    </source>
</evidence>
<keyword evidence="4" id="KW-1133">Transmembrane helix</keyword>
<accession>A0A8D0HQ55</accession>
<organism evidence="5 6">
    <name type="scientific">Sphenodon punctatus</name>
    <name type="common">Tuatara</name>
    <name type="synonym">Hatteria punctata</name>
    <dbReference type="NCBI Taxonomy" id="8508"/>
    <lineage>
        <taxon>Eukaryota</taxon>
        <taxon>Metazoa</taxon>
        <taxon>Chordata</taxon>
        <taxon>Craniata</taxon>
        <taxon>Vertebrata</taxon>
        <taxon>Euteleostomi</taxon>
        <taxon>Lepidosauria</taxon>
        <taxon>Sphenodontia</taxon>
        <taxon>Sphenodontidae</taxon>
        <taxon>Sphenodon</taxon>
    </lineage>
</organism>
<evidence type="ECO:0000256" key="2">
    <source>
        <dbReference type="SAM" id="Coils"/>
    </source>
</evidence>
<dbReference type="InterPro" id="IPR051500">
    <property type="entry name" value="cTAGE_MIA/OTOR"/>
</dbReference>
<reference evidence="5" key="1">
    <citation type="submission" date="2025-08" db="UniProtKB">
        <authorList>
            <consortium name="Ensembl"/>
        </authorList>
    </citation>
    <scope>IDENTIFICATION</scope>
</reference>
<dbReference type="Gene3D" id="1.10.287.1490">
    <property type="match status" value="1"/>
</dbReference>
<name>A0A8D0HQ55_SPHPU</name>
<keyword evidence="4" id="KW-0812">Transmembrane</keyword>
<dbReference type="GO" id="GO:0005789">
    <property type="term" value="C:endoplasmic reticulum membrane"/>
    <property type="evidence" value="ECO:0007669"/>
    <property type="project" value="TreeGrafter"/>
</dbReference>
<reference evidence="5" key="2">
    <citation type="submission" date="2025-09" db="UniProtKB">
        <authorList>
            <consortium name="Ensembl"/>
        </authorList>
    </citation>
    <scope>IDENTIFICATION</scope>
</reference>
<dbReference type="AlphaFoldDB" id="A0A8D0HQ55"/>
<dbReference type="PANTHER" id="PTHR23158:SF38">
    <property type="entry name" value="MELANOMA INHIBITORY ACTIVITY PROTEIN 2"/>
    <property type="match status" value="1"/>
</dbReference>
<protein>
    <submittedName>
        <fullName evidence="5">Uncharacterized protein</fullName>
    </submittedName>
</protein>
<dbReference type="GeneTree" id="ENSGT00950000182767"/>
<keyword evidence="4" id="KW-0472">Membrane</keyword>
<proteinExistence type="predicted"/>
<dbReference type="GO" id="GO:0070971">
    <property type="term" value="C:endoplasmic reticulum exit site"/>
    <property type="evidence" value="ECO:0007669"/>
    <property type="project" value="TreeGrafter"/>
</dbReference>
<dbReference type="SUPFAM" id="SSF57997">
    <property type="entry name" value="Tropomyosin"/>
    <property type="match status" value="1"/>
</dbReference>
<keyword evidence="1 2" id="KW-0175">Coiled coil</keyword>
<feature type="coiled-coil region" evidence="2">
    <location>
        <begin position="117"/>
        <end position="256"/>
    </location>
</feature>
<evidence type="ECO:0000256" key="3">
    <source>
        <dbReference type="SAM" id="MobiDB-lite"/>
    </source>
</evidence>
<dbReference type="Ensembl" id="ENSSPUT00000023847.1">
    <property type="protein sequence ID" value="ENSSPUP00000022374.1"/>
    <property type="gene ID" value="ENSSPUG00000017176.1"/>
</dbReference>